<dbReference type="AlphaFoldDB" id="A0AAE1YX27"/>
<feature type="region of interest" description="Disordered" evidence="2">
    <location>
        <begin position="1"/>
        <end position="53"/>
    </location>
</feature>
<name>A0AAE1YX27_9LAMI</name>
<comment type="caution">
    <text evidence="3">The sequence shown here is derived from an EMBL/GenBank/DDBJ whole genome shotgun (WGS) entry which is preliminary data.</text>
</comment>
<dbReference type="PANTHER" id="PTHR33070">
    <property type="entry name" value="OS06G0725500 PROTEIN"/>
    <property type="match status" value="1"/>
</dbReference>
<dbReference type="GO" id="GO:0048364">
    <property type="term" value="P:root development"/>
    <property type="evidence" value="ECO:0007669"/>
    <property type="project" value="InterPro"/>
</dbReference>
<keyword evidence="4" id="KW-1185">Reference proteome</keyword>
<dbReference type="Pfam" id="PF03087">
    <property type="entry name" value="BPS1"/>
    <property type="match status" value="1"/>
</dbReference>
<protein>
    <submittedName>
        <fullName evidence="3">Uncharacterized protein</fullName>
    </submittedName>
</protein>
<dbReference type="Proteomes" id="UP001293254">
    <property type="component" value="Unassembled WGS sequence"/>
</dbReference>
<reference evidence="3" key="1">
    <citation type="submission" date="2020-06" db="EMBL/GenBank/DDBJ databases">
        <authorList>
            <person name="Li T."/>
            <person name="Hu X."/>
            <person name="Zhang T."/>
            <person name="Song X."/>
            <person name="Zhang H."/>
            <person name="Dai N."/>
            <person name="Sheng W."/>
            <person name="Hou X."/>
            <person name="Wei L."/>
        </authorList>
    </citation>
    <scope>NUCLEOTIDE SEQUENCE</scope>
    <source>
        <strain evidence="3">3651</strain>
        <tissue evidence="3">Leaf</tissue>
    </source>
</reference>
<dbReference type="GO" id="GO:0048367">
    <property type="term" value="P:shoot system development"/>
    <property type="evidence" value="ECO:0007669"/>
    <property type="project" value="InterPro"/>
</dbReference>
<evidence type="ECO:0000313" key="3">
    <source>
        <dbReference type="EMBL" id="KAK4437573.1"/>
    </source>
</evidence>
<gene>
    <name evidence="3" type="ORF">Salat_0091200</name>
</gene>
<evidence type="ECO:0000313" key="4">
    <source>
        <dbReference type="Proteomes" id="UP001293254"/>
    </source>
</evidence>
<keyword evidence="1" id="KW-0175">Coiled coil</keyword>
<sequence length="268" mass="30595">MHHGRHQNFLPSVSNSTQTPQPHFHQEKTMAVSPLRSKALHHGRSLSLPSESHSAMSQFEENLSRVRSSQEACSSLSSMNGRVNGLNTLYDSIDELLLLPHNQQNISQECQEKWFDHILDDYIRLLDACNAVKDLISLNKQDVRELLSAVRRKDMNGIQESVAISLLESMLSHIMGTKVQARKSGWSLVSKLMLSKKGSYQGEETDLNEFEKVDAVLQMSQEDNTQVDEFLNHLKKMDSSIQILEEELELLFRQLIKTRVCLLNILNR</sequence>
<accession>A0AAE1YX27</accession>
<dbReference type="InterPro" id="IPR004320">
    <property type="entry name" value="BPS1_pln"/>
</dbReference>
<dbReference type="EMBL" id="JACGWO010000001">
    <property type="protein sequence ID" value="KAK4437573.1"/>
    <property type="molecule type" value="Genomic_DNA"/>
</dbReference>
<evidence type="ECO:0000256" key="2">
    <source>
        <dbReference type="SAM" id="MobiDB-lite"/>
    </source>
</evidence>
<dbReference type="PANTHER" id="PTHR33070:SF120">
    <property type="entry name" value="EXPRESSED PROTEIN"/>
    <property type="match status" value="1"/>
</dbReference>
<reference evidence="3" key="2">
    <citation type="journal article" date="2024" name="Plant">
        <title>Genomic evolution and insights into agronomic trait innovations of Sesamum species.</title>
        <authorList>
            <person name="Miao H."/>
            <person name="Wang L."/>
            <person name="Qu L."/>
            <person name="Liu H."/>
            <person name="Sun Y."/>
            <person name="Le M."/>
            <person name="Wang Q."/>
            <person name="Wei S."/>
            <person name="Zheng Y."/>
            <person name="Lin W."/>
            <person name="Duan Y."/>
            <person name="Cao H."/>
            <person name="Xiong S."/>
            <person name="Wang X."/>
            <person name="Wei L."/>
            <person name="Li C."/>
            <person name="Ma Q."/>
            <person name="Ju M."/>
            <person name="Zhao R."/>
            <person name="Li G."/>
            <person name="Mu C."/>
            <person name="Tian Q."/>
            <person name="Mei H."/>
            <person name="Zhang T."/>
            <person name="Gao T."/>
            <person name="Zhang H."/>
        </authorList>
    </citation>
    <scope>NUCLEOTIDE SEQUENCE</scope>
    <source>
        <strain evidence="3">3651</strain>
    </source>
</reference>
<evidence type="ECO:0000256" key="1">
    <source>
        <dbReference type="SAM" id="Coils"/>
    </source>
</evidence>
<organism evidence="3 4">
    <name type="scientific">Sesamum alatum</name>
    <dbReference type="NCBI Taxonomy" id="300844"/>
    <lineage>
        <taxon>Eukaryota</taxon>
        <taxon>Viridiplantae</taxon>
        <taxon>Streptophyta</taxon>
        <taxon>Embryophyta</taxon>
        <taxon>Tracheophyta</taxon>
        <taxon>Spermatophyta</taxon>
        <taxon>Magnoliopsida</taxon>
        <taxon>eudicotyledons</taxon>
        <taxon>Gunneridae</taxon>
        <taxon>Pentapetalae</taxon>
        <taxon>asterids</taxon>
        <taxon>lamiids</taxon>
        <taxon>Lamiales</taxon>
        <taxon>Pedaliaceae</taxon>
        <taxon>Sesamum</taxon>
    </lineage>
</organism>
<feature type="coiled-coil region" evidence="1">
    <location>
        <begin position="227"/>
        <end position="254"/>
    </location>
</feature>
<feature type="compositionally biased region" description="Polar residues" evidence="2">
    <location>
        <begin position="9"/>
        <end position="21"/>
    </location>
</feature>
<proteinExistence type="predicted"/>